<evidence type="ECO:0000313" key="2">
    <source>
        <dbReference type="Proteomes" id="UP001142055"/>
    </source>
</evidence>
<reference evidence="1" key="1">
    <citation type="submission" date="2022-12" db="EMBL/GenBank/DDBJ databases">
        <title>Genome assemblies of Blomia tropicalis.</title>
        <authorList>
            <person name="Cui Y."/>
        </authorList>
    </citation>
    <scope>NUCLEOTIDE SEQUENCE</scope>
    <source>
        <tissue evidence="1">Adult mites</tissue>
    </source>
</reference>
<sequence>MDTMTTSDCAKRFYPGCFSENECKIICATSDDTGDGDGDSGGPVVFHDGSVVGMIMVKVYTNESMDEKEPWQERIFLRTLSNKKFIDFRELRHLQNLLYT</sequence>
<name>A0A9Q0MAK0_BLOTA</name>
<accession>A0A9Q0MAK0</accession>
<dbReference type="InterPro" id="IPR043504">
    <property type="entry name" value="Peptidase_S1_PA_chymotrypsin"/>
</dbReference>
<dbReference type="EMBL" id="JAPWDV010000001">
    <property type="protein sequence ID" value="KAJ6222285.1"/>
    <property type="molecule type" value="Genomic_DNA"/>
</dbReference>
<dbReference type="SUPFAM" id="SSF50494">
    <property type="entry name" value="Trypsin-like serine proteases"/>
    <property type="match status" value="1"/>
</dbReference>
<dbReference type="Proteomes" id="UP001142055">
    <property type="component" value="Chromosome 1"/>
</dbReference>
<dbReference type="InterPro" id="IPR009003">
    <property type="entry name" value="Peptidase_S1_PA"/>
</dbReference>
<protein>
    <submittedName>
        <fullName evidence="1">Uncharacterized protein</fullName>
    </submittedName>
</protein>
<gene>
    <name evidence="1" type="ORF">RDWZM_000830</name>
</gene>
<organism evidence="1 2">
    <name type="scientific">Blomia tropicalis</name>
    <name type="common">Mite</name>
    <dbReference type="NCBI Taxonomy" id="40697"/>
    <lineage>
        <taxon>Eukaryota</taxon>
        <taxon>Metazoa</taxon>
        <taxon>Ecdysozoa</taxon>
        <taxon>Arthropoda</taxon>
        <taxon>Chelicerata</taxon>
        <taxon>Arachnida</taxon>
        <taxon>Acari</taxon>
        <taxon>Acariformes</taxon>
        <taxon>Sarcoptiformes</taxon>
        <taxon>Astigmata</taxon>
        <taxon>Glycyphagoidea</taxon>
        <taxon>Echimyopodidae</taxon>
        <taxon>Blomia</taxon>
    </lineage>
</organism>
<dbReference type="Gene3D" id="2.40.10.10">
    <property type="entry name" value="Trypsin-like serine proteases"/>
    <property type="match status" value="1"/>
</dbReference>
<dbReference type="AlphaFoldDB" id="A0A9Q0MAK0"/>
<proteinExistence type="predicted"/>
<keyword evidence="2" id="KW-1185">Reference proteome</keyword>
<comment type="caution">
    <text evidence="1">The sequence shown here is derived from an EMBL/GenBank/DDBJ whole genome shotgun (WGS) entry which is preliminary data.</text>
</comment>
<evidence type="ECO:0000313" key="1">
    <source>
        <dbReference type="EMBL" id="KAJ6222285.1"/>
    </source>
</evidence>